<evidence type="ECO:0000313" key="4">
    <source>
        <dbReference type="EMBL" id="OGE86622.1"/>
    </source>
</evidence>
<sequence>MTTKRMFISVELPETVKAMLDGLQLESSNISWLNPDQYHITIYFLGEINAGQENEVKKILSNEMFDFPEIDLKLSAVSIVKGRMIWVEVEDQTGLLQKLYSELREKIILAKIGEPAREILAPHILLGKSVGHDKLLDQDTTIKDLKNNFKPFSLKASGVSLFESELRPQGALHVKVRDFVFGRSHS</sequence>
<feature type="active site" description="Proton acceptor" evidence="2">
    <location>
        <position position="123"/>
    </location>
</feature>
<dbReference type="Gene3D" id="3.90.1140.10">
    <property type="entry name" value="Cyclic phosphodiesterase"/>
    <property type="match status" value="1"/>
</dbReference>
<dbReference type="InterPro" id="IPR009097">
    <property type="entry name" value="Cyclic_Pdiesterase"/>
</dbReference>
<dbReference type="GO" id="GO:0016874">
    <property type="term" value="F:ligase activity"/>
    <property type="evidence" value="ECO:0007669"/>
    <property type="project" value="UniProtKB-KW"/>
</dbReference>
<dbReference type="Pfam" id="PF02834">
    <property type="entry name" value="LigT_PEase"/>
    <property type="match status" value="1"/>
</dbReference>
<dbReference type="SUPFAM" id="SSF55144">
    <property type="entry name" value="LigT-like"/>
    <property type="match status" value="1"/>
</dbReference>
<reference evidence="4 5" key="1">
    <citation type="journal article" date="2016" name="Nat. Commun.">
        <title>Thousands of microbial genomes shed light on interconnected biogeochemical processes in an aquifer system.</title>
        <authorList>
            <person name="Anantharaman K."/>
            <person name="Brown C.T."/>
            <person name="Hug L.A."/>
            <person name="Sharon I."/>
            <person name="Castelle C.J."/>
            <person name="Probst A.J."/>
            <person name="Thomas B.C."/>
            <person name="Singh A."/>
            <person name="Wilkins M.J."/>
            <person name="Karaoz U."/>
            <person name="Brodie E.L."/>
            <person name="Williams K.H."/>
            <person name="Hubbard S.S."/>
            <person name="Banfield J.F."/>
        </authorList>
    </citation>
    <scope>NUCLEOTIDE SEQUENCE [LARGE SCALE GENOMIC DNA]</scope>
</reference>
<evidence type="ECO:0000259" key="3">
    <source>
        <dbReference type="Pfam" id="PF02834"/>
    </source>
</evidence>
<comment type="similarity">
    <text evidence="2">Belongs to the 2H phosphoesterase superfamily. ThpR family.</text>
</comment>
<dbReference type="STRING" id="1817832.A3J48_01625"/>
<proteinExistence type="inferred from homology"/>
<dbReference type="Proteomes" id="UP000176786">
    <property type="component" value="Unassembled WGS sequence"/>
</dbReference>
<dbReference type="PANTHER" id="PTHR35561:SF1">
    <property type="entry name" value="RNA 2',3'-CYCLIC PHOSPHODIESTERASE"/>
    <property type="match status" value="1"/>
</dbReference>
<dbReference type="GO" id="GO:0004113">
    <property type="term" value="F:2',3'-cyclic-nucleotide 3'-phosphodiesterase activity"/>
    <property type="evidence" value="ECO:0007669"/>
    <property type="project" value="InterPro"/>
</dbReference>
<evidence type="ECO:0000256" key="1">
    <source>
        <dbReference type="ARBA" id="ARBA00022801"/>
    </source>
</evidence>
<comment type="caution">
    <text evidence="4">The sequence shown here is derived from an EMBL/GenBank/DDBJ whole genome shotgun (WGS) entry which is preliminary data.</text>
</comment>
<name>A0A1F5PA81_9BACT</name>
<feature type="active site" description="Proton donor" evidence="2">
    <location>
        <position position="39"/>
    </location>
</feature>
<dbReference type="PANTHER" id="PTHR35561">
    <property type="entry name" value="RNA 2',3'-CYCLIC PHOSPHODIESTERASE"/>
    <property type="match status" value="1"/>
</dbReference>
<evidence type="ECO:0000256" key="2">
    <source>
        <dbReference type="HAMAP-Rule" id="MF_01940"/>
    </source>
</evidence>
<organism evidence="4 5">
    <name type="scientific">Candidatus Doudnabacteria bacterium RIFCSPHIGHO2_02_FULL_46_11</name>
    <dbReference type="NCBI Taxonomy" id="1817832"/>
    <lineage>
        <taxon>Bacteria</taxon>
        <taxon>Candidatus Doudnaibacteriota</taxon>
    </lineage>
</organism>
<gene>
    <name evidence="4" type="ORF">A3J48_01625</name>
</gene>
<protein>
    <recommendedName>
        <fullName evidence="2">RNA 2',3'-cyclic phosphodiesterase</fullName>
        <shortName evidence="2">RNA 2',3'-CPDase</shortName>
        <ecNumber evidence="2">3.1.4.58</ecNumber>
    </recommendedName>
</protein>
<keyword evidence="1 2" id="KW-0378">Hydrolase</keyword>
<comment type="caution">
    <text evidence="2">Lacks conserved residue(s) required for the propagation of feature annotation.</text>
</comment>
<evidence type="ECO:0000313" key="5">
    <source>
        <dbReference type="Proteomes" id="UP000176786"/>
    </source>
</evidence>
<dbReference type="EMBL" id="MFES01000001">
    <property type="protein sequence ID" value="OGE86622.1"/>
    <property type="molecule type" value="Genomic_DNA"/>
</dbReference>
<keyword evidence="4" id="KW-0436">Ligase</keyword>
<dbReference type="InterPro" id="IPR004175">
    <property type="entry name" value="RNA_CPDase"/>
</dbReference>
<accession>A0A1F5PA81</accession>
<dbReference type="GO" id="GO:0008664">
    <property type="term" value="F:RNA 2',3'-cyclic 3'-phosphodiesterase activity"/>
    <property type="evidence" value="ECO:0007669"/>
    <property type="project" value="UniProtKB-EC"/>
</dbReference>
<feature type="short sequence motif" description="HXTX 1" evidence="2">
    <location>
        <begin position="39"/>
        <end position="42"/>
    </location>
</feature>
<feature type="domain" description="Phosphoesterase HXTX" evidence="3">
    <location>
        <begin position="11"/>
        <end position="86"/>
    </location>
</feature>
<comment type="function">
    <text evidence="2">Hydrolyzes RNA 2',3'-cyclic phosphodiester to an RNA 2'-phosphomonoester.</text>
</comment>
<dbReference type="InterPro" id="IPR014051">
    <property type="entry name" value="Phosphoesterase_HXTX"/>
</dbReference>
<dbReference type="HAMAP" id="MF_01940">
    <property type="entry name" value="RNA_CPDase"/>
    <property type="match status" value="1"/>
</dbReference>
<dbReference type="EC" id="3.1.4.58" evidence="2"/>
<dbReference type="NCBIfam" id="TIGR02258">
    <property type="entry name" value="2_5_ligase"/>
    <property type="match status" value="1"/>
</dbReference>
<comment type="catalytic activity">
    <reaction evidence="2">
        <text>a 3'-end 2',3'-cyclophospho-ribonucleotide-RNA + H2O = a 3'-end 2'-phospho-ribonucleotide-RNA + H(+)</text>
        <dbReference type="Rhea" id="RHEA:11828"/>
        <dbReference type="Rhea" id="RHEA-COMP:10464"/>
        <dbReference type="Rhea" id="RHEA-COMP:17353"/>
        <dbReference type="ChEBI" id="CHEBI:15377"/>
        <dbReference type="ChEBI" id="CHEBI:15378"/>
        <dbReference type="ChEBI" id="CHEBI:83064"/>
        <dbReference type="ChEBI" id="CHEBI:173113"/>
        <dbReference type="EC" id="3.1.4.58"/>
    </reaction>
</comment>
<dbReference type="AlphaFoldDB" id="A0A1F5PA81"/>